<evidence type="ECO:0000256" key="1">
    <source>
        <dbReference type="ARBA" id="ARBA00001936"/>
    </source>
</evidence>
<protein>
    <recommendedName>
        <fullName evidence="5">RNA helicase</fullName>
        <ecNumber evidence="5">3.6.4.13</ecNumber>
    </recommendedName>
</protein>
<dbReference type="CDD" id="cd18805">
    <property type="entry name" value="SF2_C_suv3"/>
    <property type="match status" value="1"/>
</dbReference>
<evidence type="ECO:0000313" key="16">
    <source>
        <dbReference type="Proteomes" id="UP001152320"/>
    </source>
</evidence>
<evidence type="ECO:0000256" key="3">
    <source>
        <dbReference type="ARBA" id="ARBA00004173"/>
    </source>
</evidence>
<dbReference type="Gene3D" id="1.20.58.1080">
    <property type="match status" value="1"/>
</dbReference>
<evidence type="ECO:0000256" key="5">
    <source>
        <dbReference type="ARBA" id="ARBA00012552"/>
    </source>
</evidence>
<dbReference type="GO" id="GO:0000965">
    <property type="term" value="P:mitochondrial RNA 3'-end processing"/>
    <property type="evidence" value="ECO:0007669"/>
    <property type="project" value="TreeGrafter"/>
</dbReference>
<dbReference type="GO" id="GO:0016787">
    <property type="term" value="F:hydrolase activity"/>
    <property type="evidence" value="ECO:0007669"/>
    <property type="project" value="UniProtKB-KW"/>
</dbReference>
<dbReference type="AlphaFoldDB" id="A0A9Q0YTJ4"/>
<sequence>MGSFARSWNASSRLVLQKSTLGYRPSCISRPHSLCSKTSHGPARKNTVKDTSFFQRSKYNRCSIIEQTRFFSSDDIGNGKKSVTALFIPVPVKPVNINPDDINIGEELGGSLKNKKEELLRILNQFSRRKEVKQLAVENGLDGHLFHQAYISFRKFIMETEALDVDLHIILSDILVGAGHIDDIFPYFLRHARQVFPALDCMDDLRKISDLTDPAQWYPEARALDRKIIFHAGPTNSGKTYHALERFSTAESGVYCGPLKLLANEVERKTNERGIPCDLVTGEERKFANPEGVASQHVACTVEMTSVTQPYEVAVIDEIQMLRDTSRGWAWTRALLGVAAKEIHLCGEEAAIPLVRSIMLSTGEEVEVRRYKRLTSLTILDEPLGSLENIKPGDCIVAFSKNDLYSLSRQIEAMGKECAVIYGSLPPGAKLNQARKFNDPEDPCKILVATDAIGMGLNLSIKRIIFNSLIRPTINEKGEKEMDKLTTSQALQIAGRAGRFKTDFQEGEVTTFRKDDLPILKEILAAPVEEIENAGLHPTAEQIELFAYHLKDATLSNLIDIFVNLSRVEKNYFVCNVDDFKFLADMIQHIPLHLRARYVFCCAPINKKHPFICTMFLKFARQYSRNEPITFEWFSRQVGWPLATPKNIRDLMHLEAVHDVMDLYLWLSYRFMDMFPETSIIRDVQQELDSIIQQGVVNITKLIRASESKSDGVSSLPDDDIQMKKKHGKKGSNHIAREGRSSDETNKTAVKKVNPELEPELDDVNFEDAFNSRARKSGAVSSEETFDSLKKVPGRISQELVKQGLLTPELLDQLKKEWARAERNNQVRFGEEDDYEGGGRSRKGRKPGGPGTRRTRKK</sequence>
<dbReference type="SUPFAM" id="SSF52540">
    <property type="entry name" value="P-loop containing nucleoside triphosphate hydrolases"/>
    <property type="match status" value="2"/>
</dbReference>
<evidence type="ECO:0000256" key="13">
    <source>
        <dbReference type="SAM" id="MobiDB-lite"/>
    </source>
</evidence>
<keyword evidence="16" id="KW-1185">Reference proteome</keyword>
<keyword evidence="8 15" id="KW-0347">Helicase</keyword>
<dbReference type="InterPro" id="IPR044774">
    <property type="entry name" value="Suv3_DEXQc"/>
</dbReference>
<organism evidence="15 16">
    <name type="scientific">Holothuria leucospilota</name>
    <name type="common">Black long sea cucumber</name>
    <name type="synonym">Mertensiothuria leucospilota</name>
    <dbReference type="NCBI Taxonomy" id="206669"/>
    <lineage>
        <taxon>Eukaryota</taxon>
        <taxon>Metazoa</taxon>
        <taxon>Echinodermata</taxon>
        <taxon>Eleutherozoa</taxon>
        <taxon>Echinozoa</taxon>
        <taxon>Holothuroidea</taxon>
        <taxon>Aspidochirotacea</taxon>
        <taxon>Aspidochirotida</taxon>
        <taxon>Holothuriidae</taxon>
        <taxon>Holothuria</taxon>
    </lineage>
</organism>
<gene>
    <name evidence="15" type="ORF">HOLleu_33339</name>
</gene>
<comment type="cofactor">
    <cofactor evidence="1">
        <name>Mn(2+)</name>
        <dbReference type="ChEBI" id="CHEBI:29035"/>
    </cofactor>
</comment>
<comment type="cofactor">
    <cofactor evidence="2">
        <name>Mg(2+)</name>
        <dbReference type="ChEBI" id="CHEBI:18420"/>
    </cofactor>
</comment>
<dbReference type="InterPro" id="IPR022192">
    <property type="entry name" value="SUV3_C"/>
</dbReference>
<keyword evidence="11" id="KW-0496">Mitochondrion</keyword>
<evidence type="ECO:0000256" key="4">
    <source>
        <dbReference type="ARBA" id="ARBA00008708"/>
    </source>
</evidence>
<dbReference type="PANTHER" id="PTHR12131:SF1">
    <property type="entry name" value="ATP-DEPENDENT RNA HELICASE SUPV3L1, MITOCHONDRIAL-RELATED"/>
    <property type="match status" value="1"/>
</dbReference>
<dbReference type="OrthoDB" id="6692397at2759"/>
<name>A0A9Q0YTJ4_HOLLE</name>
<dbReference type="Pfam" id="PF00271">
    <property type="entry name" value="Helicase_C"/>
    <property type="match status" value="1"/>
</dbReference>
<comment type="catalytic activity">
    <reaction evidence="12">
        <text>ATP + H2O = ADP + phosphate + H(+)</text>
        <dbReference type="Rhea" id="RHEA:13065"/>
        <dbReference type="ChEBI" id="CHEBI:15377"/>
        <dbReference type="ChEBI" id="CHEBI:15378"/>
        <dbReference type="ChEBI" id="CHEBI:30616"/>
        <dbReference type="ChEBI" id="CHEBI:43474"/>
        <dbReference type="ChEBI" id="CHEBI:456216"/>
        <dbReference type="EC" id="3.6.4.13"/>
    </reaction>
</comment>
<keyword evidence="10" id="KW-0809">Transit peptide</keyword>
<dbReference type="InterPro" id="IPR001650">
    <property type="entry name" value="Helicase_C-like"/>
</dbReference>
<evidence type="ECO:0000256" key="2">
    <source>
        <dbReference type="ARBA" id="ARBA00001946"/>
    </source>
</evidence>
<dbReference type="FunFam" id="1.10.1740.140:FF:000001">
    <property type="entry name" value="ATP-dependent RNA helicase SUPV3L1, mitochondrial"/>
    <property type="match status" value="1"/>
</dbReference>
<dbReference type="Gene3D" id="1.20.272.40">
    <property type="match status" value="1"/>
</dbReference>
<dbReference type="FunFam" id="3.40.50.300:FF:000269">
    <property type="entry name" value="ATP-dependent RNA helicase SUPV3L1, mitochondrial"/>
    <property type="match status" value="1"/>
</dbReference>
<keyword evidence="7" id="KW-0378">Hydrolase</keyword>
<dbReference type="Proteomes" id="UP001152320">
    <property type="component" value="Chromosome 17"/>
</dbReference>
<dbReference type="InterPro" id="IPR041082">
    <property type="entry name" value="Suv3_C_1"/>
</dbReference>
<dbReference type="Pfam" id="PF22527">
    <property type="entry name" value="DEXQc_Suv3"/>
    <property type="match status" value="1"/>
</dbReference>
<comment type="subcellular location">
    <subcellularLocation>
        <location evidence="3">Mitochondrion</location>
    </subcellularLocation>
</comment>
<evidence type="ECO:0000313" key="15">
    <source>
        <dbReference type="EMBL" id="KAJ8025711.1"/>
    </source>
</evidence>
<dbReference type="InterPro" id="IPR027417">
    <property type="entry name" value="P-loop_NTPase"/>
</dbReference>
<reference evidence="15" key="1">
    <citation type="submission" date="2021-10" db="EMBL/GenBank/DDBJ databases">
        <title>Tropical sea cucumber genome reveals ecological adaptation and Cuvierian tubules defense mechanism.</title>
        <authorList>
            <person name="Chen T."/>
        </authorList>
    </citation>
    <scope>NUCLEOTIDE SEQUENCE</scope>
    <source>
        <strain evidence="15">Nanhai2018</strain>
        <tissue evidence="15">Muscle</tissue>
    </source>
</reference>
<dbReference type="GO" id="GO:0005524">
    <property type="term" value="F:ATP binding"/>
    <property type="evidence" value="ECO:0007669"/>
    <property type="project" value="UniProtKB-KW"/>
</dbReference>
<keyword evidence="9" id="KW-0067">ATP-binding</keyword>
<dbReference type="Pfam" id="PF18147">
    <property type="entry name" value="Suv3_C_1"/>
    <property type="match status" value="1"/>
</dbReference>
<keyword evidence="6" id="KW-0547">Nucleotide-binding</keyword>
<feature type="region of interest" description="Disordered" evidence="13">
    <location>
        <begin position="709"/>
        <end position="758"/>
    </location>
</feature>
<dbReference type="InterPro" id="IPR055206">
    <property type="entry name" value="DEXQc_SUV3"/>
</dbReference>
<dbReference type="InterPro" id="IPR050699">
    <property type="entry name" value="RNA-DNA_Helicase"/>
</dbReference>
<feature type="domain" description="Helicase C-terminal" evidence="14">
    <location>
        <begin position="379"/>
        <end position="547"/>
    </location>
</feature>
<dbReference type="FunFam" id="1.20.58.1080:FF:000001">
    <property type="entry name" value="ATP-dependent RNA helicase SUPV3L1, mitochondrial"/>
    <property type="match status" value="1"/>
</dbReference>
<dbReference type="InterPro" id="IPR041453">
    <property type="entry name" value="Suv3_N"/>
</dbReference>
<comment type="caution">
    <text evidence="15">The sequence shown here is derived from an EMBL/GenBank/DDBJ whole genome shotgun (WGS) entry which is preliminary data.</text>
</comment>
<comment type="similarity">
    <text evidence="4">Belongs to the helicase family.</text>
</comment>
<feature type="compositionally biased region" description="Basic and acidic residues" evidence="13">
    <location>
        <begin position="735"/>
        <end position="746"/>
    </location>
</feature>
<evidence type="ECO:0000256" key="6">
    <source>
        <dbReference type="ARBA" id="ARBA00022741"/>
    </source>
</evidence>
<dbReference type="CDD" id="cd17913">
    <property type="entry name" value="DEXQc_Suv3"/>
    <property type="match status" value="1"/>
</dbReference>
<dbReference type="SMART" id="SM00490">
    <property type="entry name" value="HELICc"/>
    <property type="match status" value="1"/>
</dbReference>
<dbReference type="FunFam" id="3.40.50.300:FF:000446">
    <property type="entry name" value="ATP-dependent RNA helicase SUPV3L1, mitochondrial"/>
    <property type="match status" value="1"/>
</dbReference>
<evidence type="ECO:0000256" key="11">
    <source>
        <dbReference type="ARBA" id="ARBA00023128"/>
    </source>
</evidence>
<feature type="region of interest" description="Disordered" evidence="13">
    <location>
        <begin position="821"/>
        <end position="858"/>
    </location>
</feature>
<dbReference type="EMBL" id="JAIZAY010000017">
    <property type="protein sequence ID" value="KAJ8025711.1"/>
    <property type="molecule type" value="Genomic_DNA"/>
</dbReference>
<dbReference type="EC" id="3.6.4.13" evidence="5"/>
<proteinExistence type="inferred from homology"/>
<evidence type="ECO:0000259" key="14">
    <source>
        <dbReference type="PROSITE" id="PS51194"/>
    </source>
</evidence>
<dbReference type="Gene3D" id="3.40.50.300">
    <property type="entry name" value="P-loop containing nucleotide triphosphate hydrolases"/>
    <property type="match status" value="2"/>
</dbReference>
<accession>A0A9Q0YTJ4</accession>
<dbReference type="Pfam" id="PF18114">
    <property type="entry name" value="Suv3_N"/>
    <property type="match status" value="1"/>
</dbReference>
<evidence type="ECO:0000256" key="12">
    <source>
        <dbReference type="ARBA" id="ARBA00047984"/>
    </source>
</evidence>
<evidence type="ECO:0000256" key="8">
    <source>
        <dbReference type="ARBA" id="ARBA00022806"/>
    </source>
</evidence>
<evidence type="ECO:0000256" key="7">
    <source>
        <dbReference type="ARBA" id="ARBA00022801"/>
    </source>
</evidence>
<dbReference type="GO" id="GO:0045025">
    <property type="term" value="C:mitochondrial degradosome"/>
    <property type="evidence" value="ECO:0007669"/>
    <property type="project" value="TreeGrafter"/>
</dbReference>
<dbReference type="Gene3D" id="1.10.1740.140">
    <property type="match status" value="1"/>
</dbReference>
<dbReference type="PROSITE" id="PS51194">
    <property type="entry name" value="HELICASE_CTER"/>
    <property type="match status" value="1"/>
</dbReference>
<evidence type="ECO:0000256" key="10">
    <source>
        <dbReference type="ARBA" id="ARBA00022946"/>
    </source>
</evidence>
<dbReference type="Pfam" id="PF12513">
    <property type="entry name" value="SUV3_C"/>
    <property type="match status" value="1"/>
</dbReference>
<dbReference type="PANTHER" id="PTHR12131">
    <property type="entry name" value="ATP-DEPENDENT RNA AND DNA HELICASE"/>
    <property type="match status" value="1"/>
</dbReference>
<evidence type="ECO:0000256" key="9">
    <source>
        <dbReference type="ARBA" id="ARBA00022840"/>
    </source>
</evidence>
<dbReference type="GO" id="GO:0003724">
    <property type="term" value="F:RNA helicase activity"/>
    <property type="evidence" value="ECO:0007669"/>
    <property type="project" value="UniProtKB-EC"/>
</dbReference>